<dbReference type="Proteomes" id="UP000585836">
    <property type="component" value="Unassembled WGS sequence"/>
</dbReference>
<name>A0A7W9PRM0_9ACTN</name>
<dbReference type="AlphaFoldDB" id="A0A7W9PRM0"/>
<protein>
    <submittedName>
        <fullName evidence="1">Uncharacterized protein</fullName>
    </submittedName>
</protein>
<accession>A0A7W9PRM0</accession>
<organism evidence="1 2">
    <name type="scientific">Streptomyces echinatus</name>
    <dbReference type="NCBI Taxonomy" id="67293"/>
    <lineage>
        <taxon>Bacteria</taxon>
        <taxon>Bacillati</taxon>
        <taxon>Actinomycetota</taxon>
        <taxon>Actinomycetes</taxon>
        <taxon>Kitasatosporales</taxon>
        <taxon>Streptomycetaceae</taxon>
        <taxon>Streptomyces</taxon>
    </lineage>
</organism>
<sequence>MNTCSGTSWPPGILLLVGPLSRQFRQRLGVTGTAAVFDIHPI</sequence>
<proteinExistence type="predicted"/>
<evidence type="ECO:0000313" key="2">
    <source>
        <dbReference type="Proteomes" id="UP000585836"/>
    </source>
</evidence>
<gene>
    <name evidence="1" type="ORF">FHS34_001982</name>
</gene>
<keyword evidence="2" id="KW-1185">Reference proteome</keyword>
<dbReference type="RefSeq" id="WP_263978351.1">
    <property type="nucleotide sequence ID" value="NZ_BAAAWF010000094.1"/>
</dbReference>
<reference evidence="1 2" key="1">
    <citation type="submission" date="2020-08" db="EMBL/GenBank/DDBJ databases">
        <title>Genomic Encyclopedia of Type Strains, Phase III (KMG-III): the genomes of soil and plant-associated and newly described type strains.</title>
        <authorList>
            <person name="Whitman W."/>
        </authorList>
    </citation>
    <scope>NUCLEOTIDE SEQUENCE [LARGE SCALE GENOMIC DNA]</scope>
    <source>
        <strain evidence="1 2">CECT 3313</strain>
    </source>
</reference>
<dbReference type="EMBL" id="JACHJK010000003">
    <property type="protein sequence ID" value="MBB5926526.1"/>
    <property type="molecule type" value="Genomic_DNA"/>
</dbReference>
<evidence type="ECO:0000313" key="1">
    <source>
        <dbReference type="EMBL" id="MBB5926526.1"/>
    </source>
</evidence>
<comment type="caution">
    <text evidence="1">The sequence shown here is derived from an EMBL/GenBank/DDBJ whole genome shotgun (WGS) entry which is preliminary data.</text>
</comment>